<name>A0A3S3PC09_9SPHI</name>
<protein>
    <submittedName>
        <fullName evidence="2">Uncharacterized protein</fullName>
    </submittedName>
</protein>
<reference evidence="2 3" key="1">
    <citation type="submission" date="2018-06" db="EMBL/GenBank/DDBJ databases">
        <title>Pedobacter endophyticus sp. nov., an endophytic bacterium isolated from a leaf of Triticum aestivum.</title>
        <authorList>
            <person name="Zhang L."/>
        </authorList>
    </citation>
    <scope>NUCLEOTIDE SEQUENCE [LARGE SCALE GENOMIC DNA]</scope>
    <source>
        <strain evidence="2 3">CM134L-2</strain>
    </source>
</reference>
<sequence length="99" mass="11282">MEKETLKQKNSSLSVIMIGVNLLLLLIFLNITPNSENEQFESIIFISFAFVVLMGLYAFSYHGKAYRAGKWIFGIALVIFLIFMGLIWYAAQLGKAFQH</sequence>
<keyword evidence="1" id="KW-0812">Transmembrane</keyword>
<dbReference type="OrthoDB" id="773359at2"/>
<dbReference type="AlphaFoldDB" id="A0A3S3PC09"/>
<feature type="transmembrane region" description="Helical" evidence="1">
    <location>
        <begin position="71"/>
        <end position="91"/>
    </location>
</feature>
<evidence type="ECO:0000313" key="2">
    <source>
        <dbReference type="EMBL" id="RWU08094.1"/>
    </source>
</evidence>
<keyword evidence="3" id="KW-1185">Reference proteome</keyword>
<proteinExistence type="predicted"/>
<keyword evidence="1" id="KW-1133">Transmembrane helix</keyword>
<dbReference type="EMBL" id="SAYW01000002">
    <property type="protein sequence ID" value="RWU08094.1"/>
    <property type="molecule type" value="Genomic_DNA"/>
</dbReference>
<keyword evidence="1" id="KW-0472">Membrane</keyword>
<gene>
    <name evidence="2" type="ORF">DPV69_06835</name>
</gene>
<evidence type="ECO:0000313" key="3">
    <source>
        <dbReference type="Proteomes" id="UP000284120"/>
    </source>
</evidence>
<accession>A0A3S3PC09</accession>
<comment type="caution">
    <text evidence="2">The sequence shown here is derived from an EMBL/GenBank/DDBJ whole genome shotgun (WGS) entry which is preliminary data.</text>
</comment>
<dbReference type="Proteomes" id="UP000284120">
    <property type="component" value="Unassembled WGS sequence"/>
</dbReference>
<dbReference type="RefSeq" id="WP_113646617.1">
    <property type="nucleotide sequence ID" value="NZ_QMHN01000002.1"/>
</dbReference>
<organism evidence="2 3">
    <name type="scientific">Pedobacter chitinilyticus</name>
    <dbReference type="NCBI Taxonomy" id="2233776"/>
    <lineage>
        <taxon>Bacteria</taxon>
        <taxon>Pseudomonadati</taxon>
        <taxon>Bacteroidota</taxon>
        <taxon>Sphingobacteriia</taxon>
        <taxon>Sphingobacteriales</taxon>
        <taxon>Sphingobacteriaceae</taxon>
        <taxon>Pedobacter</taxon>
    </lineage>
</organism>
<feature type="transmembrane region" description="Helical" evidence="1">
    <location>
        <begin position="43"/>
        <end position="59"/>
    </location>
</feature>
<feature type="transmembrane region" description="Helical" evidence="1">
    <location>
        <begin position="12"/>
        <end position="31"/>
    </location>
</feature>
<evidence type="ECO:0000256" key="1">
    <source>
        <dbReference type="SAM" id="Phobius"/>
    </source>
</evidence>